<dbReference type="Proteomes" id="UP000054047">
    <property type="component" value="Unassembled WGS sequence"/>
</dbReference>
<proteinExistence type="predicted"/>
<dbReference type="GO" id="GO:0003676">
    <property type="term" value="F:nucleic acid binding"/>
    <property type="evidence" value="ECO:0007669"/>
    <property type="project" value="InterPro"/>
</dbReference>
<dbReference type="EMBL" id="KN728902">
    <property type="protein sequence ID" value="KIH63062.1"/>
    <property type="molecule type" value="Genomic_DNA"/>
</dbReference>
<feature type="domain" description="Integrase catalytic" evidence="1">
    <location>
        <begin position="1"/>
        <end position="143"/>
    </location>
</feature>
<sequence>MFFVIVDAYSKWPEIIEMTSNISAATIRQLTRLFAQFSNLTTLVSHNGSQFASKEFAEFRNTNGITHTYRRTPYSASKDGRSPAENFLGRRLRPPLTILTMPKSVVKERNRKMERQFNLYNNGRPKKFELDDRVWVRKWDEVDTWSCFISTWPRDV</sequence>
<dbReference type="InterPro" id="IPR001584">
    <property type="entry name" value="Integrase_cat-core"/>
</dbReference>
<dbReference type="PROSITE" id="PS50994">
    <property type="entry name" value="INTEGRASE"/>
    <property type="match status" value="1"/>
</dbReference>
<dbReference type="InterPro" id="IPR036397">
    <property type="entry name" value="RNaseH_sf"/>
</dbReference>
<reference evidence="2 3" key="1">
    <citation type="submission" date="2013-12" db="EMBL/GenBank/DDBJ databases">
        <title>Draft genome of the parsitic nematode Ancylostoma duodenale.</title>
        <authorList>
            <person name="Mitreva M."/>
        </authorList>
    </citation>
    <scope>NUCLEOTIDE SEQUENCE [LARGE SCALE GENOMIC DNA]</scope>
    <source>
        <strain evidence="2 3">Zhejiang</strain>
    </source>
</reference>
<dbReference type="InterPro" id="IPR050951">
    <property type="entry name" value="Retrovirus_Pol_polyprotein"/>
</dbReference>
<name>A0A0C2DKI7_9BILA</name>
<gene>
    <name evidence="2" type="ORF">ANCDUO_06646</name>
</gene>
<evidence type="ECO:0000259" key="1">
    <source>
        <dbReference type="PROSITE" id="PS50994"/>
    </source>
</evidence>
<dbReference type="PANTHER" id="PTHR37984">
    <property type="entry name" value="PROTEIN CBG26694"/>
    <property type="match status" value="1"/>
</dbReference>
<protein>
    <recommendedName>
        <fullName evidence="1">Integrase catalytic domain-containing protein</fullName>
    </recommendedName>
</protein>
<accession>A0A0C2DKI7</accession>
<dbReference type="SUPFAM" id="SSF53098">
    <property type="entry name" value="Ribonuclease H-like"/>
    <property type="match status" value="1"/>
</dbReference>
<keyword evidence="3" id="KW-1185">Reference proteome</keyword>
<organism evidence="2 3">
    <name type="scientific">Ancylostoma duodenale</name>
    <dbReference type="NCBI Taxonomy" id="51022"/>
    <lineage>
        <taxon>Eukaryota</taxon>
        <taxon>Metazoa</taxon>
        <taxon>Ecdysozoa</taxon>
        <taxon>Nematoda</taxon>
        <taxon>Chromadorea</taxon>
        <taxon>Rhabditida</taxon>
        <taxon>Rhabditina</taxon>
        <taxon>Rhabditomorpha</taxon>
        <taxon>Strongyloidea</taxon>
        <taxon>Ancylostomatidae</taxon>
        <taxon>Ancylostomatinae</taxon>
        <taxon>Ancylostoma</taxon>
    </lineage>
</organism>
<dbReference type="Pfam" id="PF00665">
    <property type="entry name" value="rve"/>
    <property type="match status" value="1"/>
</dbReference>
<dbReference type="InterPro" id="IPR012337">
    <property type="entry name" value="RNaseH-like_sf"/>
</dbReference>
<dbReference type="Gene3D" id="3.30.420.10">
    <property type="entry name" value="Ribonuclease H-like superfamily/Ribonuclease H"/>
    <property type="match status" value="1"/>
</dbReference>
<evidence type="ECO:0000313" key="2">
    <source>
        <dbReference type="EMBL" id="KIH63062.1"/>
    </source>
</evidence>
<dbReference type="AlphaFoldDB" id="A0A0C2DKI7"/>
<dbReference type="PANTHER" id="PTHR37984:SF5">
    <property type="entry name" value="PROTEIN NYNRIN-LIKE"/>
    <property type="match status" value="1"/>
</dbReference>
<dbReference type="GO" id="GO:0015074">
    <property type="term" value="P:DNA integration"/>
    <property type="evidence" value="ECO:0007669"/>
    <property type="project" value="InterPro"/>
</dbReference>
<evidence type="ECO:0000313" key="3">
    <source>
        <dbReference type="Proteomes" id="UP000054047"/>
    </source>
</evidence>
<dbReference type="OrthoDB" id="5861663at2759"/>